<dbReference type="Proteomes" id="UP000323994">
    <property type="component" value="Unassembled WGS sequence"/>
</dbReference>
<dbReference type="EMBL" id="VBSN01000076">
    <property type="protein sequence ID" value="KAA6430337.1"/>
    <property type="molecule type" value="Genomic_DNA"/>
</dbReference>
<gene>
    <name evidence="1" type="ORF">FEM33_25350</name>
</gene>
<dbReference type="OrthoDB" id="1420435at2"/>
<accession>A0A5M8Q381</accession>
<reference evidence="1 2" key="1">
    <citation type="submission" date="2019-05" db="EMBL/GenBank/DDBJ databases">
        <authorList>
            <person name="Qu J.-H."/>
        </authorList>
    </citation>
    <scope>NUCLEOTIDE SEQUENCE [LARGE SCALE GENOMIC DNA]</scope>
    <source>
        <strain evidence="1 2">NS28</strain>
    </source>
</reference>
<proteinExistence type="predicted"/>
<dbReference type="RefSeq" id="WP_139014774.1">
    <property type="nucleotide sequence ID" value="NZ_VBSN01000076.1"/>
</dbReference>
<evidence type="ECO:0000313" key="1">
    <source>
        <dbReference type="EMBL" id="KAA6430337.1"/>
    </source>
</evidence>
<organism evidence="1 2">
    <name type="scientific">Dyadobacter flavalbus</name>
    <dbReference type="NCBI Taxonomy" id="2579942"/>
    <lineage>
        <taxon>Bacteria</taxon>
        <taxon>Pseudomonadati</taxon>
        <taxon>Bacteroidota</taxon>
        <taxon>Cytophagia</taxon>
        <taxon>Cytophagales</taxon>
        <taxon>Spirosomataceae</taxon>
        <taxon>Dyadobacter</taxon>
    </lineage>
</organism>
<evidence type="ECO:0000313" key="2">
    <source>
        <dbReference type="Proteomes" id="UP000323994"/>
    </source>
</evidence>
<dbReference type="AlphaFoldDB" id="A0A5M8Q381"/>
<keyword evidence="2" id="KW-1185">Reference proteome</keyword>
<protein>
    <submittedName>
        <fullName evidence="1">Uncharacterized protein</fullName>
    </submittedName>
</protein>
<comment type="caution">
    <text evidence="1">The sequence shown here is derived from an EMBL/GenBank/DDBJ whole genome shotgun (WGS) entry which is preliminary data.</text>
</comment>
<sequence length="209" mass="23470">MKGRQGFQIGQTLSFGEYKTSKVKRGWTFSYAIPFIVKFQGAKEKLSFQQFGTNNKAADVALVSRFKETEFEPIKDYFSVALKYKNYFAGSIKLNSDENSWDFIVHNVDGTSRSIKNNQTIGFVRNRQTQIDIIGIRELEGSSALITQGDVYGYEFQMDGKVIGAVSVINNGKVWIRENLDGDLKLVLASISSGLMLRNSVEESTLSMN</sequence>
<name>A0A5M8Q381_9BACT</name>